<proteinExistence type="predicted"/>
<gene>
    <name evidence="1" type="ORF">Cgig2_001712</name>
</gene>
<dbReference type="AlphaFoldDB" id="A0A9Q1GK33"/>
<reference evidence="1" key="1">
    <citation type="submission" date="2022-04" db="EMBL/GenBank/DDBJ databases">
        <title>Carnegiea gigantea Genome sequencing and assembly v2.</title>
        <authorList>
            <person name="Copetti D."/>
            <person name="Sanderson M.J."/>
            <person name="Burquez A."/>
            <person name="Wojciechowski M.F."/>
        </authorList>
    </citation>
    <scope>NUCLEOTIDE SEQUENCE</scope>
    <source>
        <strain evidence="1">SGP5-SGP5p</strain>
        <tissue evidence="1">Aerial part</tissue>
    </source>
</reference>
<protein>
    <recommendedName>
        <fullName evidence="3">Vacuolar protein sorting-associated protein 62</fullName>
    </recommendedName>
</protein>
<evidence type="ECO:0000313" key="1">
    <source>
        <dbReference type="EMBL" id="KAJ8420038.1"/>
    </source>
</evidence>
<dbReference type="Proteomes" id="UP001153076">
    <property type="component" value="Unassembled WGS sequence"/>
</dbReference>
<accession>A0A9Q1GK33</accession>
<organism evidence="1 2">
    <name type="scientific">Carnegiea gigantea</name>
    <dbReference type="NCBI Taxonomy" id="171969"/>
    <lineage>
        <taxon>Eukaryota</taxon>
        <taxon>Viridiplantae</taxon>
        <taxon>Streptophyta</taxon>
        <taxon>Embryophyta</taxon>
        <taxon>Tracheophyta</taxon>
        <taxon>Spermatophyta</taxon>
        <taxon>Magnoliopsida</taxon>
        <taxon>eudicotyledons</taxon>
        <taxon>Gunneridae</taxon>
        <taxon>Pentapetalae</taxon>
        <taxon>Caryophyllales</taxon>
        <taxon>Cactineae</taxon>
        <taxon>Cactaceae</taxon>
        <taxon>Cactoideae</taxon>
        <taxon>Echinocereeae</taxon>
        <taxon>Carnegiea</taxon>
    </lineage>
</organism>
<dbReference type="OrthoDB" id="188042at2759"/>
<evidence type="ECO:0008006" key="3">
    <source>
        <dbReference type="Google" id="ProtNLM"/>
    </source>
</evidence>
<dbReference type="EMBL" id="JAKOGI010003952">
    <property type="protein sequence ID" value="KAJ8420038.1"/>
    <property type="molecule type" value="Genomic_DNA"/>
</dbReference>
<name>A0A9Q1GK33_9CARY</name>
<evidence type="ECO:0000313" key="2">
    <source>
        <dbReference type="Proteomes" id="UP001153076"/>
    </source>
</evidence>
<dbReference type="PANTHER" id="PTHR48152">
    <property type="entry name" value="F1C9.34 PROTEIN"/>
    <property type="match status" value="1"/>
</dbReference>
<sequence>MREDIVSSFLYGLLLVHNEGGGFATGTINLGGLIVAQVTNLSKVWTTYEGGPDNSGATFFEPTGIPEGFSVLGHYAQPNNRALLGSVLVGKDATDGSNPALVRPTDYALIWSSQSSRVKQDVPGYIWAPIPPNGYNAVGLIVTRRPDEPSLDKVRCVRSDLTTASEPDEWIWGQNKDVESNDFNIYKSRPNSGGNQASALSISTFLVQNSSGTPNSIPLLACLANANSSSSMPNLDQIHKIIQTYSPTIYFHPDEDYLPSSVDWFFVNGALLYKKGDESNPVSINSTGSNLPQGGSNDDSYWLDLPRDKNAGDNLKKGDLGSATAYIHIKPMLGGTYTDLAIWLFYPFNGASRAKVASFTVPLGKLGEHVGDWEHVTLRVSNFDGMLKQVYFAQHSGGQWVQASDLEFQEGNKVVAYSSLHGHASYPRSGLVLQGGDFIGVRNDATKSDKFLDTAKSYTIISADYLGSNIVTEPPWLNYARKWGPKVTYDIDNEINDVAKNLPKILRSAFGKFVRSLPQELLGEDGPIGPKMKSNWDGDEE</sequence>
<keyword evidence="2" id="KW-1185">Reference proteome</keyword>
<comment type="caution">
    <text evidence="1">The sequence shown here is derived from an EMBL/GenBank/DDBJ whole genome shotgun (WGS) entry which is preliminary data.</text>
</comment>
<dbReference type="PANTHER" id="PTHR48152:SF3">
    <property type="entry name" value="DUF946 FAMILY PROTEIN (DUF946)"/>
    <property type="match status" value="1"/>
</dbReference>
<dbReference type="InterPro" id="IPR009291">
    <property type="entry name" value="Vps62"/>
</dbReference>
<dbReference type="Pfam" id="PF06101">
    <property type="entry name" value="Vps62"/>
    <property type="match status" value="1"/>
</dbReference>